<dbReference type="SUPFAM" id="SSF54523">
    <property type="entry name" value="Pili subunits"/>
    <property type="match status" value="1"/>
</dbReference>
<name>A0AA37CVL4_AERCA</name>
<dbReference type="Proteomes" id="UP000886934">
    <property type="component" value="Unassembled WGS sequence"/>
</dbReference>
<sequence>MKKQSGFTLIELVIVIIILGILAVTAAPKFLNLQDDARTSTLKGVEGSLNSAGAMVYSKAVLKGKDKESTAYDLDLGNGKQVSTLFGYPVATSAALTAVVELNANDWVFAAPSGANPASIQIFPNGVSTGSPTCYVTYTEATSTAVPLVVTEACN</sequence>
<protein>
    <submittedName>
        <fullName evidence="2">MSHA pilin protein MshA</fullName>
    </submittedName>
</protein>
<keyword evidence="1" id="KW-1133">Transmembrane helix</keyword>
<dbReference type="NCBIfam" id="TIGR02532">
    <property type="entry name" value="IV_pilin_GFxxxE"/>
    <property type="match status" value="1"/>
</dbReference>
<proteinExistence type="predicted"/>
<dbReference type="PROSITE" id="PS00409">
    <property type="entry name" value="PROKAR_NTER_METHYL"/>
    <property type="match status" value="1"/>
</dbReference>
<dbReference type="Gene3D" id="3.30.700.10">
    <property type="entry name" value="Glycoprotein, Type 4 Pilin"/>
    <property type="match status" value="1"/>
</dbReference>
<evidence type="ECO:0000256" key="1">
    <source>
        <dbReference type="SAM" id="Phobius"/>
    </source>
</evidence>
<dbReference type="EMBL" id="BPNN01000013">
    <property type="protein sequence ID" value="GJA62629.1"/>
    <property type="molecule type" value="Genomic_DNA"/>
</dbReference>
<dbReference type="Pfam" id="PF07963">
    <property type="entry name" value="N_methyl"/>
    <property type="match status" value="1"/>
</dbReference>
<keyword evidence="1" id="KW-0812">Transmembrane</keyword>
<organism evidence="2 3">
    <name type="scientific">Aeromonas caviae</name>
    <name type="common">Aeromonas punctata</name>
    <dbReference type="NCBI Taxonomy" id="648"/>
    <lineage>
        <taxon>Bacteria</taxon>
        <taxon>Pseudomonadati</taxon>
        <taxon>Pseudomonadota</taxon>
        <taxon>Gammaproteobacteria</taxon>
        <taxon>Aeromonadales</taxon>
        <taxon>Aeromonadaceae</taxon>
        <taxon>Aeromonas</taxon>
    </lineage>
</organism>
<dbReference type="InterPro" id="IPR045584">
    <property type="entry name" value="Pilin-like"/>
</dbReference>
<comment type="caution">
    <text evidence="2">The sequence shown here is derived from an EMBL/GenBank/DDBJ whole genome shotgun (WGS) entry which is preliminary data.</text>
</comment>
<keyword evidence="1" id="KW-0472">Membrane</keyword>
<evidence type="ECO:0000313" key="3">
    <source>
        <dbReference type="Proteomes" id="UP000886934"/>
    </source>
</evidence>
<evidence type="ECO:0000313" key="2">
    <source>
        <dbReference type="EMBL" id="GJA62629.1"/>
    </source>
</evidence>
<feature type="transmembrane region" description="Helical" evidence="1">
    <location>
        <begin position="12"/>
        <end position="31"/>
    </location>
</feature>
<dbReference type="AlphaFoldDB" id="A0AA37CVL4"/>
<accession>A0AA37CVL4</accession>
<gene>
    <name evidence="2" type="ORF">KAM351_12400</name>
</gene>
<dbReference type="InterPro" id="IPR012902">
    <property type="entry name" value="N_methyl_site"/>
</dbReference>
<reference evidence="2" key="1">
    <citation type="submission" date="2021-07" db="EMBL/GenBank/DDBJ databases">
        <title>Draft genome sequence of carbapenem-resistant Aeromonas spp. in Japan.</title>
        <authorList>
            <person name="Maehana S."/>
            <person name="Suzuki M."/>
            <person name="Kitasato H."/>
        </authorList>
    </citation>
    <scope>NUCLEOTIDE SEQUENCE</scope>
    <source>
        <strain evidence="2">KAM351</strain>
    </source>
</reference>
<dbReference type="RefSeq" id="WP_223924519.1">
    <property type="nucleotide sequence ID" value="NZ_BPND01000019.1"/>
</dbReference>